<dbReference type="OrthoDB" id="9806299at2"/>
<evidence type="ECO:0000256" key="8">
    <source>
        <dbReference type="ARBA" id="ARBA00023136"/>
    </source>
</evidence>
<keyword evidence="6 12" id="KW-0915">Sodium</keyword>
<dbReference type="RefSeq" id="WP_153247932.1">
    <property type="nucleotide sequence ID" value="NZ_CP044205.1"/>
</dbReference>
<keyword evidence="2 12" id="KW-1003">Cell membrane</keyword>
<evidence type="ECO:0000256" key="4">
    <source>
        <dbReference type="ARBA" id="ARBA00022692"/>
    </source>
</evidence>
<comment type="subcellular location">
    <subcellularLocation>
        <location evidence="1 12">Cell membrane</location>
        <topology evidence="1 12">Multi-pass membrane protein</topology>
    </subcellularLocation>
</comment>
<keyword evidence="7 12" id="KW-0406">Ion transport</keyword>
<comment type="similarity">
    <text evidence="10 12">Belongs to the fluoride channel Fluc/FEX (TC 1.A.43) family.</text>
</comment>
<accession>A0A5Q0BIG0</accession>
<dbReference type="EMBL" id="CP044205">
    <property type="protein sequence ID" value="QFY41947.1"/>
    <property type="molecule type" value="Genomic_DNA"/>
</dbReference>
<dbReference type="AlphaFoldDB" id="A0A5Q0BIG0"/>
<evidence type="ECO:0000256" key="6">
    <source>
        <dbReference type="ARBA" id="ARBA00023053"/>
    </source>
</evidence>
<evidence type="ECO:0000313" key="13">
    <source>
        <dbReference type="EMBL" id="QFY41947.1"/>
    </source>
</evidence>
<organism evidence="13 14">
    <name type="scientific">Candidatus Methylospira mobilis</name>
    <dbReference type="NCBI Taxonomy" id="1808979"/>
    <lineage>
        <taxon>Bacteria</taxon>
        <taxon>Pseudomonadati</taxon>
        <taxon>Pseudomonadota</taxon>
        <taxon>Gammaproteobacteria</taxon>
        <taxon>Methylococcales</taxon>
        <taxon>Methylococcaceae</taxon>
        <taxon>Candidatus Methylospira</taxon>
    </lineage>
</organism>
<keyword evidence="12" id="KW-0813">Transport</keyword>
<evidence type="ECO:0000256" key="11">
    <source>
        <dbReference type="ARBA" id="ARBA00035585"/>
    </source>
</evidence>
<dbReference type="GO" id="GO:0062054">
    <property type="term" value="F:fluoride channel activity"/>
    <property type="evidence" value="ECO:0007669"/>
    <property type="project" value="UniProtKB-UniRule"/>
</dbReference>
<dbReference type="NCBIfam" id="TIGR00494">
    <property type="entry name" value="crcB"/>
    <property type="match status" value="1"/>
</dbReference>
<sequence length="133" mass="14188">MNQLLAIVAGGSVGAVARFWVANAVYAWIGRDFPYGTLVVNVSGALCIGLLSEMLLQRFAFSAEARAALMIGFLGAYTTFSTFALETIYLLEAGSWVKAVVNVVASVIFCLLAVWGGILAGRYLTTQLIARCL</sequence>
<evidence type="ECO:0000313" key="14">
    <source>
        <dbReference type="Proteomes" id="UP000325755"/>
    </source>
</evidence>
<protein>
    <recommendedName>
        <fullName evidence="12">Fluoride-specific ion channel FluC</fullName>
    </recommendedName>
</protein>
<dbReference type="HAMAP" id="MF_00454">
    <property type="entry name" value="FluC"/>
    <property type="match status" value="1"/>
</dbReference>
<reference evidence="13 14" key="1">
    <citation type="submission" date="2019-09" db="EMBL/GenBank/DDBJ databases">
        <title>Ecophysiology of the spiral-shaped methanotroph Methylospira mobilis as revealed by the complete genome sequence.</title>
        <authorList>
            <person name="Oshkin I.Y."/>
            <person name="Dedysh S.N."/>
            <person name="Miroshnikov K."/>
            <person name="Danilova O.V."/>
            <person name="Hakobyan A."/>
            <person name="Liesack W."/>
        </authorList>
    </citation>
    <scope>NUCLEOTIDE SEQUENCE [LARGE SCALE GENOMIC DNA]</scope>
    <source>
        <strain evidence="13 14">Shm1</strain>
    </source>
</reference>
<evidence type="ECO:0000256" key="1">
    <source>
        <dbReference type="ARBA" id="ARBA00004651"/>
    </source>
</evidence>
<name>A0A5Q0BIG0_9GAMM</name>
<comment type="catalytic activity">
    <reaction evidence="11">
        <text>fluoride(in) = fluoride(out)</text>
        <dbReference type="Rhea" id="RHEA:76159"/>
        <dbReference type="ChEBI" id="CHEBI:17051"/>
    </reaction>
    <physiologicalReaction direction="left-to-right" evidence="11">
        <dbReference type="Rhea" id="RHEA:76160"/>
    </physiologicalReaction>
</comment>
<dbReference type="Proteomes" id="UP000325755">
    <property type="component" value="Chromosome"/>
</dbReference>
<dbReference type="FunCoup" id="A0A5Q0BIG0">
    <property type="interactions" value="301"/>
</dbReference>
<keyword evidence="12" id="KW-0479">Metal-binding</keyword>
<comment type="function">
    <text evidence="12">Fluoride-specific ion channel. Important for reducing fluoride concentration in the cell, thus reducing its toxicity.</text>
</comment>
<feature type="binding site" evidence="12">
    <location>
        <position position="75"/>
    </location>
    <ligand>
        <name>Na(+)</name>
        <dbReference type="ChEBI" id="CHEBI:29101"/>
        <note>structural</note>
    </ligand>
</feature>
<dbReference type="GO" id="GO:0046872">
    <property type="term" value="F:metal ion binding"/>
    <property type="evidence" value="ECO:0007669"/>
    <property type="project" value="UniProtKB-KW"/>
</dbReference>
<keyword evidence="3" id="KW-0997">Cell inner membrane</keyword>
<keyword evidence="5 12" id="KW-1133">Transmembrane helix</keyword>
<evidence type="ECO:0000256" key="9">
    <source>
        <dbReference type="ARBA" id="ARBA00023303"/>
    </source>
</evidence>
<gene>
    <name evidence="12 13" type="primary">crcB</name>
    <name evidence="12" type="synonym">fluC</name>
    <name evidence="13" type="ORF">F6R98_04325</name>
</gene>
<feature type="transmembrane region" description="Helical" evidence="12">
    <location>
        <begin position="68"/>
        <end position="91"/>
    </location>
</feature>
<keyword evidence="14" id="KW-1185">Reference proteome</keyword>
<evidence type="ECO:0000256" key="2">
    <source>
        <dbReference type="ARBA" id="ARBA00022475"/>
    </source>
</evidence>
<dbReference type="GO" id="GO:0140114">
    <property type="term" value="P:cellular detoxification of fluoride"/>
    <property type="evidence" value="ECO:0007669"/>
    <property type="project" value="UniProtKB-UniRule"/>
</dbReference>
<evidence type="ECO:0000256" key="5">
    <source>
        <dbReference type="ARBA" id="ARBA00022989"/>
    </source>
</evidence>
<keyword evidence="4 12" id="KW-0812">Transmembrane</keyword>
<feature type="transmembrane region" description="Helical" evidence="12">
    <location>
        <begin position="37"/>
        <end position="56"/>
    </location>
</feature>
<keyword evidence="8 12" id="KW-0472">Membrane</keyword>
<keyword evidence="9 12" id="KW-0407">Ion channel</keyword>
<feature type="transmembrane region" description="Helical" evidence="12">
    <location>
        <begin position="103"/>
        <end position="124"/>
    </location>
</feature>
<dbReference type="InterPro" id="IPR003691">
    <property type="entry name" value="FluC"/>
</dbReference>
<dbReference type="KEGG" id="mmob:F6R98_04325"/>
<dbReference type="PANTHER" id="PTHR28259:SF1">
    <property type="entry name" value="FLUORIDE EXPORT PROTEIN 1-RELATED"/>
    <property type="match status" value="1"/>
</dbReference>
<dbReference type="GO" id="GO:0005886">
    <property type="term" value="C:plasma membrane"/>
    <property type="evidence" value="ECO:0007669"/>
    <property type="project" value="UniProtKB-SubCell"/>
</dbReference>
<evidence type="ECO:0000256" key="7">
    <source>
        <dbReference type="ARBA" id="ARBA00023065"/>
    </source>
</evidence>
<dbReference type="Pfam" id="PF02537">
    <property type="entry name" value="CRCB"/>
    <property type="match status" value="1"/>
</dbReference>
<evidence type="ECO:0000256" key="12">
    <source>
        <dbReference type="HAMAP-Rule" id="MF_00454"/>
    </source>
</evidence>
<dbReference type="InParanoid" id="A0A5Q0BIG0"/>
<dbReference type="PANTHER" id="PTHR28259">
    <property type="entry name" value="FLUORIDE EXPORT PROTEIN 1-RELATED"/>
    <property type="match status" value="1"/>
</dbReference>
<comment type="activity regulation">
    <text evidence="12">Na(+) is not transported, but it plays an essential structural role and its presence is essential for fluoride channel function.</text>
</comment>
<proteinExistence type="inferred from homology"/>
<evidence type="ECO:0000256" key="10">
    <source>
        <dbReference type="ARBA" id="ARBA00035120"/>
    </source>
</evidence>
<feature type="binding site" evidence="12">
    <location>
        <position position="78"/>
    </location>
    <ligand>
        <name>Na(+)</name>
        <dbReference type="ChEBI" id="CHEBI:29101"/>
        <note>structural</note>
    </ligand>
</feature>
<evidence type="ECO:0000256" key="3">
    <source>
        <dbReference type="ARBA" id="ARBA00022519"/>
    </source>
</evidence>